<evidence type="ECO:0000313" key="7">
    <source>
        <dbReference type="Proteomes" id="UP000823849"/>
    </source>
</evidence>
<dbReference type="AlphaFoldDB" id="A0A9D2SNG7"/>
<evidence type="ECO:0000256" key="3">
    <source>
        <dbReference type="ARBA" id="ARBA00022801"/>
    </source>
</evidence>
<dbReference type="Gene3D" id="2.115.10.20">
    <property type="entry name" value="Glycosyl hydrolase domain, family 43"/>
    <property type="match status" value="1"/>
</dbReference>
<evidence type="ECO:0000256" key="5">
    <source>
        <dbReference type="RuleBase" id="RU361187"/>
    </source>
</evidence>
<dbReference type="EMBL" id="DWWU01000033">
    <property type="protein sequence ID" value="HJC15689.1"/>
    <property type="molecule type" value="Genomic_DNA"/>
</dbReference>
<dbReference type="PANTHER" id="PTHR43817:SF1">
    <property type="entry name" value="HYDROLASE, FAMILY 43, PUTATIVE (AFU_ORTHOLOGUE AFUA_3G01660)-RELATED"/>
    <property type="match status" value="1"/>
</dbReference>
<dbReference type="GO" id="GO:0004553">
    <property type="term" value="F:hydrolase activity, hydrolyzing O-glycosyl compounds"/>
    <property type="evidence" value="ECO:0007669"/>
    <property type="project" value="InterPro"/>
</dbReference>
<protein>
    <submittedName>
        <fullName evidence="6">Family 43 glycosylhydrolase</fullName>
    </submittedName>
</protein>
<dbReference type="InterPro" id="IPR006710">
    <property type="entry name" value="Glyco_hydro_43"/>
</dbReference>
<gene>
    <name evidence="6" type="ORF">H9705_07680</name>
</gene>
<dbReference type="InterPro" id="IPR023296">
    <property type="entry name" value="Glyco_hydro_beta-prop_sf"/>
</dbReference>
<comment type="caution">
    <text evidence="6">The sequence shown here is derived from an EMBL/GenBank/DDBJ whole genome shotgun (WGS) entry which is preliminary data.</text>
</comment>
<dbReference type="Pfam" id="PF04616">
    <property type="entry name" value="Glyco_hydro_43"/>
    <property type="match status" value="1"/>
</dbReference>
<keyword evidence="3 5" id="KW-0378">Hydrolase</keyword>
<sequence>MVRYSGRTAYVKVYTRSVLPEEYPDGLANSVHMAYSRDGIHYCPWNRNYGMLFAEAEICGNDTLRPRGIKNPCIFMAAPGRYGIAAVRALEDGSPEYRDGAEVLLWMTSDFLRFERRPSFHVNAFGPAEKIFFRCCEKRNCYEICWQDSAGIWYRKETEALPENETLSGERWTGPEKETGDCAAVGSEIVTRACLRWNPVRHIRTMVPQSIRIRRWEDLSELRAEAVYSDGSVSEKSVRWELDQVDFKKKGYCRVRGELQEEAYHFPLASGYGDPVIFRWKGSWYFIGTNDNVDDIALYARKADTVRELFAEGTRQQIILDKDEERGLVQTFWAPEFHVIGGDLYLLFAVSGKVWGPQCHMMKLKRDGEILHPEDWEAPVRVRKKDGSWLAEDGITLDMTYLKAGGRSYMVWSYRRQIGTPLDTGSMLYIGEIDEATPWQLKSDPVLLSRPLYGWENVNGTINNEGPHGFVKDGTVYLGYSGGSANAYTYAVGMLTAKEDADLLDPESWEKADTPVLSYYSVKGEYGPGHHSFFVDDQGELRIAYHAEDALHHTIRCDGIRRVHFDVEGRPRFDLSAEESLDPDLRQVEIQVKVI</sequence>
<accession>A0A9D2SNG7</accession>
<evidence type="ECO:0000256" key="2">
    <source>
        <dbReference type="ARBA" id="ARBA00022729"/>
    </source>
</evidence>
<reference evidence="6" key="2">
    <citation type="submission" date="2021-04" db="EMBL/GenBank/DDBJ databases">
        <authorList>
            <person name="Gilroy R."/>
        </authorList>
    </citation>
    <scope>NUCLEOTIDE SEQUENCE</scope>
    <source>
        <strain evidence="6">CHK185-5351</strain>
    </source>
</reference>
<keyword evidence="2" id="KW-0732">Signal</keyword>
<proteinExistence type="inferred from homology"/>
<dbReference type="SUPFAM" id="SSF75005">
    <property type="entry name" value="Arabinanase/levansucrase/invertase"/>
    <property type="match status" value="1"/>
</dbReference>
<name>A0A9D2SNG7_9FIRM</name>
<dbReference type="GO" id="GO:0005975">
    <property type="term" value="P:carbohydrate metabolic process"/>
    <property type="evidence" value="ECO:0007669"/>
    <property type="project" value="InterPro"/>
</dbReference>
<dbReference type="Proteomes" id="UP000823849">
    <property type="component" value="Unassembled WGS sequence"/>
</dbReference>
<keyword evidence="4 5" id="KW-0326">Glycosidase</keyword>
<evidence type="ECO:0000256" key="4">
    <source>
        <dbReference type="ARBA" id="ARBA00023295"/>
    </source>
</evidence>
<dbReference type="PANTHER" id="PTHR43817">
    <property type="entry name" value="GLYCOSYL HYDROLASE"/>
    <property type="match status" value="1"/>
</dbReference>
<comment type="similarity">
    <text evidence="1 5">Belongs to the glycosyl hydrolase 43 family.</text>
</comment>
<evidence type="ECO:0000313" key="6">
    <source>
        <dbReference type="EMBL" id="HJC15689.1"/>
    </source>
</evidence>
<evidence type="ECO:0000256" key="1">
    <source>
        <dbReference type="ARBA" id="ARBA00009865"/>
    </source>
</evidence>
<dbReference type="CDD" id="cd18818">
    <property type="entry name" value="GH43_GbtXyl43B-like"/>
    <property type="match status" value="1"/>
</dbReference>
<reference evidence="6" key="1">
    <citation type="journal article" date="2021" name="PeerJ">
        <title>Extensive microbial diversity within the chicken gut microbiome revealed by metagenomics and culture.</title>
        <authorList>
            <person name="Gilroy R."/>
            <person name="Ravi A."/>
            <person name="Getino M."/>
            <person name="Pursley I."/>
            <person name="Horton D.L."/>
            <person name="Alikhan N.F."/>
            <person name="Baker D."/>
            <person name="Gharbi K."/>
            <person name="Hall N."/>
            <person name="Watson M."/>
            <person name="Adriaenssens E.M."/>
            <person name="Foster-Nyarko E."/>
            <person name="Jarju S."/>
            <person name="Secka A."/>
            <person name="Antonio M."/>
            <person name="Oren A."/>
            <person name="Chaudhuri R.R."/>
            <person name="La Ragione R."/>
            <person name="Hildebrand F."/>
            <person name="Pallen M.J."/>
        </authorList>
    </citation>
    <scope>NUCLEOTIDE SEQUENCE</scope>
    <source>
        <strain evidence="6">CHK185-5351</strain>
    </source>
</reference>
<organism evidence="6 7">
    <name type="scientific">Candidatus Fusicatenibacter intestinigallinarum</name>
    <dbReference type="NCBI Taxonomy" id="2838598"/>
    <lineage>
        <taxon>Bacteria</taxon>
        <taxon>Bacillati</taxon>
        <taxon>Bacillota</taxon>
        <taxon>Clostridia</taxon>
        <taxon>Lachnospirales</taxon>
        <taxon>Lachnospiraceae</taxon>
        <taxon>Fusicatenibacter</taxon>
    </lineage>
</organism>